<keyword evidence="1 4" id="KW-0489">Methyltransferase</keyword>
<evidence type="ECO:0000313" key="5">
    <source>
        <dbReference type="EMBL" id="RGL10488.1"/>
    </source>
</evidence>
<sequence>MADAHAERVKGIFSEIARRYDLFNALSSFGIYRSWLRRVARTAACTDADRVLDVAGGTGDVAFALCEACPPASIELTDFTPEMLEVAAERITAGANLGVPCGLNVVDAHNLPYGDEEFTVVTCAYGLRNFSDRRRAMREAARVLAPGGRYVVLEFGTPPNAVWRALYRFYLTHMIPFIGGAVTGDRSGFDYLRDSIKAFPPQDAIAQELHEAGFSQVEYENCTGGIVAVYAAVK</sequence>
<dbReference type="InterPro" id="IPR029063">
    <property type="entry name" value="SAM-dependent_MTases_sf"/>
</dbReference>
<organism evidence="5 6">
    <name type="scientific">Collinsella tanakaei</name>
    <dbReference type="NCBI Taxonomy" id="626935"/>
    <lineage>
        <taxon>Bacteria</taxon>
        <taxon>Bacillati</taxon>
        <taxon>Actinomycetota</taxon>
        <taxon>Coriobacteriia</taxon>
        <taxon>Coriobacteriales</taxon>
        <taxon>Coriobacteriaceae</taxon>
        <taxon>Collinsella</taxon>
    </lineage>
</organism>
<dbReference type="AlphaFoldDB" id="A0A3E4QU15"/>
<dbReference type="CDD" id="cd02440">
    <property type="entry name" value="AdoMet_MTases"/>
    <property type="match status" value="1"/>
</dbReference>
<dbReference type="SUPFAM" id="SSF53335">
    <property type="entry name" value="S-adenosyl-L-methionine-dependent methyltransferases"/>
    <property type="match status" value="1"/>
</dbReference>
<comment type="pathway">
    <text evidence="4">Quinol/quinone metabolism; menaquinone biosynthesis; menaquinol from 1,4-dihydroxy-2-naphthoate: step 2/2.</text>
</comment>
<comment type="similarity">
    <text evidence="4">Belongs to the class I-like SAM-binding methyltransferase superfamily. MenG/UbiE family.</text>
</comment>
<reference evidence="5 6" key="1">
    <citation type="submission" date="2018-08" db="EMBL/GenBank/DDBJ databases">
        <title>A genome reference for cultivated species of the human gut microbiota.</title>
        <authorList>
            <person name="Zou Y."/>
            <person name="Xue W."/>
            <person name="Luo G."/>
        </authorList>
    </citation>
    <scope>NUCLEOTIDE SEQUENCE [LARGE SCALE GENOMIC DNA]</scope>
    <source>
        <strain evidence="5 6">TF08-14</strain>
    </source>
</reference>
<dbReference type="PROSITE" id="PS51608">
    <property type="entry name" value="SAM_MT_UBIE"/>
    <property type="match status" value="1"/>
</dbReference>
<dbReference type="EMBL" id="QSRJ01000005">
    <property type="protein sequence ID" value="RGL10488.1"/>
    <property type="molecule type" value="Genomic_DNA"/>
</dbReference>
<accession>A0A3E4QU15</accession>
<dbReference type="Pfam" id="PF01209">
    <property type="entry name" value="Ubie_methyltran"/>
    <property type="match status" value="1"/>
</dbReference>
<evidence type="ECO:0000256" key="2">
    <source>
        <dbReference type="ARBA" id="ARBA00022679"/>
    </source>
</evidence>
<proteinExistence type="inferred from homology"/>
<feature type="binding site" evidence="4">
    <location>
        <position position="58"/>
    </location>
    <ligand>
        <name>S-adenosyl-L-methionine</name>
        <dbReference type="ChEBI" id="CHEBI:59789"/>
    </ligand>
</feature>
<evidence type="ECO:0000256" key="3">
    <source>
        <dbReference type="ARBA" id="ARBA00022691"/>
    </source>
</evidence>
<dbReference type="RefSeq" id="WP_117679545.1">
    <property type="nucleotide sequence ID" value="NZ_CALJOO010000046.1"/>
</dbReference>
<dbReference type="HAMAP" id="MF_01813">
    <property type="entry name" value="MenG_UbiE_methyltr"/>
    <property type="match status" value="1"/>
</dbReference>
<dbReference type="Gene3D" id="3.40.50.150">
    <property type="entry name" value="Vaccinia Virus protein VP39"/>
    <property type="match status" value="1"/>
</dbReference>
<dbReference type="InterPro" id="IPR004033">
    <property type="entry name" value="UbiE/COQ5_MeTrFase"/>
</dbReference>
<gene>
    <name evidence="4" type="primary">menG</name>
    <name evidence="5" type="ORF">DXC81_05510</name>
</gene>
<keyword evidence="3 4" id="KW-0949">S-adenosyl-L-methionine</keyword>
<dbReference type="GO" id="GO:0009234">
    <property type="term" value="P:menaquinone biosynthetic process"/>
    <property type="evidence" value="ECO:0007669"/>
    <property type="project" value="UniProtKB-UniRule"/>
</dbReference>
<feature type="binding site" evidence="4">
    <location>
        <position position="78"/>
    </location>
    <ligand>
        <name>S-adenosyl-L-methionine</name>
        <dbReference type="ChEBI" id="CHEBI:59789"/>
    </ligand>
</feature>
<feature type="binding site" evidence="4">
    <location>
        <begin position="107"/>
        <end position="108"/>
    </location>
    <ligand>
        <name>S-adenosyl-L-methionine</name>
        <dbReference type="ChEBI" id="CHEBI:59789"/>
    </ligand>
</feature>
<dbReference type="Proteomes" id="UP000260943">
    <property type="component" value="Unassembled WGS sequence"/>
</dbReference>
<dbReference type="PANTHER" id="PTHR43591">
    <property type="entry name" value="METHYLTRANSFERASE"/>
    <property type="match status" value="1"/>
</dbReference>
<evidence type="ECO:0000256" key="4">
    <source>
        <dbReference type="HAMAP-Rule" id="MF_01813"/>
    </source>
</evidence>
<protein>
    <recommendedName>
        <fullName evidence="4">Demethylmenaquinone methyltransferase</fullName>
        <ecNumber evidence="4">2.1.1.163</ecNumber>
    </recommendedName>
</protein>
<comment type="function">
    <text evidence="4">Methyltransferase required for the conversion of demethylmenaquinol (DMKH2) to menaquinol (MKH2).</text>
</comment>
<dbReference type="NCBIfam" id="TIGR01934">
    <property type="entry name" value="MenG_MenH_UbiE"/>
    <property type="match status" value="1"/>
</dbReference>
<dbReference type="EC" id="2.1.1.163" evidence="4"/>
<comment type="caution">
    <text evidence="5">The sequence shown here is derived from an EMBL/GenBank/DDBJ whole genome shotgun (WGS) entry which is preliminary data.</text>
</comment>
<dbReference type="GO" id="GO:0032259">
    <property type="term" value="P:methylation"/>
    <property type="evidence" value="ECO:0007669"/>
    <property type="project" value="UniProtKB-KW"/>
</dbReference>
<keyword evidence="2 4" id="KW-0808">Transferase</keyword>
<name>A0A3E4QU15_9ACTN</name>
<evidence type="ECO:0000313" key="6">
    <source>
        <dbReference type="Proteomes" id="UP000260943"/>
    </source>
</evidence>
<dbReference type="PANTHER" id="PTHR43591:SF24">
    <property type="entry name" value="2-METHOXY-6-POLYPRENYL-1,4-BENZOQUINOL METHYLASE, MITOCHONDRIAL"/>
    <property type="match status" value="1"/>
</dbReference>
<dbReference type="GO" id="GO:0043770">
    <property type="term" value="F:demethylmenaquinone methyltransferase activity"/>
    <property type="evidence" value="ECO:0007669"/>
    <property type="project" value="UniProtKB-UniRule"/>
</dbReference>
<comment type="catalytic activity">
    <reaction evidence="4">
        <text>a 2-demethylmenaquinol + S-adenosyl-L-methionine = a menaquinol + S-adenosyl-L-homocysteine + H(+)</text>
        <dbReference type="Rhea" id="RHEA:42640"/>
        <dbReference type="Rhea" id="RHEA-COMP:9539"/>
        <dbReference type="Rhea" id="RHEA-COMP:9563"/>
        <dbReference type="ChEBI" id="CHEBI:15378"/>
        <dbReference type="ChEBI" id="CHEBI:18151"/>
        <dbReference type="ChEBI" id="CHEBI:55437"/>
        <dbReference type="ChEBI" id="CHEBI:57856"/>
        <dbReference type="ChEBI" id="CHEBI:59789"/>
        <dbReference type="EC" id="2.1.1.163"/>
    </reaction>
</comment>
<dbReference type="UniPathway" id="UPA00079">
    <property type="reaction ID" value="UER00169"/>
</dbReference>
<evidence type="ECO:0000256" key="1">
    <source>
        <dbReference type="ARBA" id="ARBA00022603"/>
    </source>
</evidence>
<comment type="caution">
    <text evidence="4">Lacks conserved residue(s) required for the propagation of feature annotation.</text>
</comment>
<keyword evidence="4" id="KW-0474">Menaquinone biosynthesis</keyword>